<evidence type="ECO:0000313" key="2">
    <source>
        <dbReference type="Proteomes" id="UP000663873"/>
    </source>
</evidence>
<dbReference type="AlphaFoldDB" id="A0A821PCS1"/>
<protein>
    <submittedName>
        <fullName evidence="1">Uncharacterized protein</fullName>
    </submittedName>
</protein>
<organism evidence="1 2">
    <name type="scientific">Rotaria socialis</name>
    <dbReference type="NCBI Taxonomy" id="392032"/>
    <lineage>
        <taxon>Eukaryota</taxon>
        <taxon>Metazoa</taxon>
        <taxon>Spiralia</taxon>
        <taxon>Gnathifera</taxon>
        <taxon>Rotifera</taxon>
        <taxon>Eurotatoria</taxon>
        <taxon>Bdelloidea</taxon>
        <taxon>Philodinida</taxon>
        <taxon>Philodinidae</taxon>
        <taxon>Rotaria</taxon>
    </lineage>
</organism>
<gene>
    <name evidence="1" type="ORF">UJA718_LOCUS41268</name>
</gene>
<dbReference type="EMBL" id="CAJOBP010048270">
    <property type="protein sequence ID" value="CAF4800591.1"/>
    <property type="molecule type" value="Genomic_DNA"/>
</dbReference>
<proteinExistence type="predicted"/>
<keyword evidence="2" id="KW-1185">Reference proteome</keyword>
<evidence type="ECO:0000313" key="1">
    <source>
        <dbReference type="EMBL" id="CAF4800591.1"/>
    </source>
</evidence>
<dbReference type="Proteomes" id="UP000663873">
    <property type="component" value="Unassembled WGS sequence"/>
</dbReference>
<comment type="caution">
    <text evidence="1">The sequence shown here is derived from an EMBL/GenBank/DDBJ whole genome shotgun (WGS) entry which is preliminary data.</text>
</comment>
<sequence length="68" mass="7484">MYEPIITSLIDDDDDEITNDILFDPLMMSIGGVADSVGIADQQSAEYFICATDANVPSEKPMNHEDVF</sequence>
<accession>A0A821PCS1</accession>
<name>A0A821PCS1_9BILA</name>
<reference evidence="1" key="1">
    <citation type="submission" date="2021-02" db="EMBL/GenBank/DDBJ databases">
        <authorList>
            <person name="Nowell W R."/>
        </authorList>
    </citation>
    <scope>NUCLEOTIDE SEQUENCE</scope>
</reference>
<feature type="non-terminal residue" evidence="1">
    <location>
        <position position="1"/>
    </location>
</feature>